<sequence>MTTGIFNTTRTTADFPRRARNVHTYEPSEHVESSSLRGSRKATSAPVRQLPRTGRIGSKQRVSVRGVRQTQVKTGQSSIVRWAISLIAVLILGVSAVMYLSGVTTEQSFQLADARQQSDELSNQLETLERDVAHAQSSANIAAKASELGMVAPAKSGILDVNGDKVEERRASDNSANREVIDINGDTRQRGATSNPQETNSVPGLAPSNPVDASSHAVTQNGLPYADRHATVPNPADAGAAGTADAAVTPASPTGNGNAAQIPAPAAANGAPAQVPANQPNNAPAPQATP</sequence>
<evidence type="ECO:0000313" key="5">
    <source>
        <dbReference type="Proteomes" id="UP000515275"/>
    </source>
</evidence>
<protein>
    <submittedName>
        <fullName evidence="4">Uncharacterized protein</fullName>
    </submittedName>
</protein>
<dbReference type="AlphaFoldDB" id="A0A7G7YMY0"/>
<name>A0A7G7YMY0_9CORY</name>
<dbReference type="EMBL" id="CP046883">
    <property type="protein sequence ID" value="QNH95850.1"/>
    <property type="molecule type" value="Genomic_DNA"/>
</dbReference>
<keyword evidence="3" id="KW-1133">Transmembrane helix</keyword>
<feature type="region of interest" description="Disordered" evidence="2">
    <location>
        <begin position="25"/>
        <end position="55"/>
    </location>
</feature>
<keyword evidence="1" id="KW-0175">Coiled coil</keyword>
<feature type="compositionally biased region" description="Low complexity" evidence="2">
    <location>
        <begin position="235"/>
        <end position="290"/>
    </location>
</feature>
<accession>A0A7G7YMY0</accession>
<evidence type="ECO:0000256" key="3">
    <source>
        <dbReference type="SAM" id="Phobius"/>
    </source>
</evidence>
<proteinExistence type="predicted"/>
<dbReference type="RefSeq" id="WP_185769108.1">
    <property type="nucleotide sequence ID" value="NZ_CP046883.1"/>
</dbReference>
<dbReference type="KEGG" id="cans:GP473_03410"/>
<keyword evidence="5" id="KW-1185">Reference proteome</keyword>
<feature type="region of interest" description="Disordered" evidence="2">
    <location>
        <begin position="165"/>
        <end position="290"/>
    </location>
</feature>
<feature type="coiled-coil region" evidence="1">
    <location>
        <begin position="111"/>
        <end position="138"/>
    </location>
</feature>
<dbReference type="Proteomes" id="UP000515275">
    <property type="component" value="Chromosome"/>
</dbReference>
<feature type="compositionally biased region" description="Polar residues" evidence="2">
    <location>
        <begin position="190"/>
        <end position="202"/>
    </location>
</feature>
<keyword evidence="3" id="KW-0472">Membrane</keyword>
<reference evidence="4 5" key="1">
    <citation type="submission" date="2019-12" db="EMBL/GenBank/DDBJ databases">
        <title>Corynebacterium sp. nov., isolated from feces of the Anser Albifrons in China.</title>
        <authorList>
            <person name="Liu Q."/>
        </authorList>
    </citation>
    <scope>NUCLEOTIDE SEQUENCE [LARGE SCALE GENOMIC DNA]</scope>
    <source>
        <strain evidence="4 5">23H37-10</strain>
    </source>
</reference>
<evidence type="ECO:0000256" key="2">
    <source>
        <dbReference type="SAM" id="MobiDB-lite"/>
    </source>
</evidence>
<feature type="compositionally biased region" description="Basic and acidic residues" evidence="2">
    <location>
        <begin position="179"/>
        <end position="189"/>
    </location>
</feature>
<evidence type="ECO:0000313" key="4">
    <source>
        <dbReference type="EMBL" id="QNH95850.1"/>
    </source>
</evidence>
<organism evidence="4 5">
    <name type="scientific">Corynebacterium anserum</name>
    <dbReference type="NCBI Taxonomy" id="2684406"/>
    <lineage>
        <taxon>Bacteria</taxon>
        <taxon>Bacillati</taxon>
        <taxon>Actinomycetota</taxon>
        <taxon>Actinomycetes</taxon>
        <taxon>Mycobacteriales</taxon>
        <taxon>Corynebacteriaceae</taxon>
        <taxon>Corynebacterium</taxon>
    </lineage>
</organism>
<gene>
    <name evidence="4" type="ORF">GP473_03410</name>
</gene>
<feature type="transmembrane region" description="Helical" evidence="3">
    <location>
        <begin position="79"/>
        <end position="100"/>
    </location>
</feature>
<keyword evidence="3" id="KW-0812">Transmembrane</keyword>
<evidence type="ECO:0000256" key="1">
    <source>
        <dbReference type="SAM" id="Coils"/>
    </source>
</evidence>